<reference evidence="6" key="1">
    <citation type="journal article" date="2020" name="Fungal Divers.">
        <title>Resolving the Mortierellaceae phylogeny through synthesis of multi-gene phylogenetics and phylogenomics.</title>
        <authorList>
            <person name="Vandepol N."/>
            <person name="Liber J."/>
            <person name="Desiro A."/>
            <person name="Na H."/>
            <person name="Kennedy M."/>
            <person name="Barry K."/>
            <person name="Grigoriev I.V."/>
            <person name="Miller A.N."/>
            <person name="O'Donnell K."/>
            <person name="Stajich J.E."/>
            <person name="Bonito G."/>
        </authorList>
    </citation>
    <scope>NUCLEOTIDE SEQUENCE</scope>
    <source>
        <strain evidence="6">MES-2147</strain>
    </source>
</reference>
<feature type="non-terminal residue" evidence="6">
    <location>
        <position position="1"/>
    </location>
</feature>
<dbReference type="Proteomes" id="UP000749646">
    <property type="component" value="Unassembled WGS sequence"/>
</dbReference>
<dbReference type="InterPro" id="IPR015943">
    <property type="entry name" value="WD40/YVTN_repeat-like_dom_sf"/>
</dbReference>
<evidence type="ECO:0000313" key="7">
    <source>
        <dbReference type="Proteomes" id="UP000749646"/>
    </source>
</evidence>
<accession>A0A9P6MJ48</accession>
<evidence type="ECO:0000256" key="2">
    <source>
        <dbReference type="ARBA" id="ARBA00022737"/>
    </source>
</evidence>
<dbReference type="AlphaFoldDB" id="A0A9P6MJ48"/>
<dbReference type="InterPro" id="IPR020472">
    <property type="entry name" value="WD40_PAC1"/>
</dbReference>
<dbReference type="PANTHER" id="PTHR22847">
    <property type="entry name" value="WD40 REPEAT PROTEIN"/>
    <property type="match status" value="1"/>
</dbReference>
<evidence type="ECO:0000256" key="4">
    <source>
        <dbReference type="SAM" id="MobiDB-lite"/>
    </source>
</evidence>
<comment type="caution">
    <text evidence="6">The sequence shown here is derived from an EMBL/GenBank/DDBJ whole genome shotgun (WGS) entry which is preliminary data.</text>
</comment>
<dbReference type="EMBL" id="JAAAHW010000358">
    <property type="protein sequence ID" value="KAG0003353.1"/>
    <property type="molecule type" value="Genomic_DNA"/>
</dbReference>
<dbReference type="PROSITE" id="PS50082">
    <property type="entry name" value="WD_REPEATS_2"/>
    <property type="match status" value="11"/>
</dbReference>
<feature type="compositionally biased region" description="Polar residues" evidence="4">
    <location>
        <begin position="1186"/>
        <end position="1209"/>
    </location>
</feature>
<dbReference type="SUPFAM" id="SSF141571">
    <property type="entry name" value="Pentapeptide repeat-like"/>
    <property type="match status" value="1"/>
</dbReference>
<organism evidence="6 7">
    <name type="scientific">Modicella reniformis</name>
    <dbReference type="NCBI Taxonomy" id="1440133"/>
    <lineage>
        <taxon>Eukaryota</taxon>
        <taxon>Fungi</taxon>
        <taxon>Fungi incertae sedis</taxon>
        <taxon>Mucoromycota</taxon>
        <taxon>Mortierellomycotina</taxon>
        <taxon>Mortierellomycetes</taxon>
        <taxon>Mortierellales</taxon>
        <taxon>Mortierellaceae</taxon>
        <taxon>Modicella</taxon>
    </lineage>
</organism>
<dbReference type="PANTHER" id="PTHR22847:SF637">
    <property type="entry name" value="WD REPEAT DOMAIN 5B"/>
    <property type="match status" value="1"/>
</dbReference>
<dbReference type="Pfam" id="PF00400">
    <property type="entry name" value="WD40"/>
    <property type="match status" value="4"/>
</dbReference>
<dbReference type="InterPro" id="IPR056251">
    <property type="entry name" value="Arm_rpt_dom"/>
</dbReference>
<gene>
    <name evidence="6" type="ORF">BGZ65_001795</name>
</gene>
<dbReference type="InterPro" id="IPR036322">
    <property type="entry name" value="WD40_repeat_dom_sf"/>
</dbReference>
<feature type="region of interest" description="Disordered" evidence="4">
    <location>
        <begin position="1181"/>
        <end position="1209"/>
    </location>
</feature>
<dbReference type="GO" id="GO:1990234">
    <property type="term" value="C:transferase complex"/>
    <property type="evidence" value="ECO:0007669"/>
    <property type="project" value="UniProtKB-ARBA"/>
</dbReference>
<dbReference type="Pfam" id="PF23948">
    <property type="entry name" value="ARM_5"/>
    <property type="match status" value="1"/>
</dbReference>
<dbReference type="GO" id="GO:0005634">
    <property type="term" value="C:nucleus"/>
    <property type="evidence" value="ECO:0007669"/>
    <property type="project" value="TreeGrafter"/>
</dbReference>
<evidence type="ECO:0000256" key="1">
    <source>
        <dbReference type="ARBA" id="ARBA00022574"/>
    </source>
</evidence>
<feature type="repeat" description="WD" evidence="3">
    <location>
        <begin position="1043"/>
        <end position="1084"/>
    </location>
</feature>
<feature type="repeat" description="WD" evidence="3">
    <location>
        <begin position="623"/>
        <end position="664"/>
    </location>
</feature>
<feature type="repeat" description="WD" evidence="3">
    <location>
        <begin position="665"/>
        <end position="706"/>
    </location>
</feature>
<feature type="repeat" description="WD" evidence="3">
    <location>
        <begin position="791"/>
        <end position="832"/>
    </location>
</feature>
<keyword evidence="1 3" id="KW-0853">WD repeat</keyword>
<dbReference type="PRINTS" id="PR00320">
    <property type="entry name" value="GPROTEINBRPT"/>
</dbReference>
<proteinExistence type="predicted"/>
<feature type="repeat" description="WD" evidence="3">
    <location>
        <begin position="749"/>
        <end position="790"/>
    </location>
</feature>
<keyword evidence="2" id="KW-0677">Repeat</keyword>
<dbReference type="Gene3D" id="2.160.20.80">
    <property type="entry name" value="E3 ubiquitin-protein ligase SopA"/>
    <property type="match status" value="1"/>
</dbReference>
<dbReference type="SMART" id="SM00320">
    <property type="entry name" value="WD40"/>
    <property type="match status" value="13"/>
</dbReference>
<evidence type="ECO:0000259" key="5">
    <source>
        <dbReference type="Pfam" id="PF23948"/>
    </source>
</evidence>
<feature type="repeat" description="WD" evidence="3">
    <location>
        <begin position="875"/>
        <end position="916"/>
    </location>
</feature>
<dbReference type="InterPro" id="IPR019775">
    <property type="entry name" value="WD40_repeat_CS"/>
</dbReference>
<dbReference type="CDD" id="cd00200">
    <property type="entry name" value="WD40"/>
    <property type="match status" value="2"/>
</dbReference>
<dbReference type="Gene3D" id="2.130.10.10">
    <property type="entry name" value="YVTN repeat-like/Quinoprotein amine dehydrogenase"/>
    <property type="match status" value="6"/>
</dbReference>
<dbReference type="PROSITE" id="PS50294">
    <property type="entry name" value="WD_REPEATS_REGION"/>
    <property type="match status" value="11"/>
</dbReference>
<feature type="repeat" description="WD" evidence="3">
    <location>
        <begin position="959"/>
        <end position="1000"/>
    </location>
</feature>
<dbReference type="Pfam" id="PF25168">
    <property type="entry name" value="Beta-prop_WDR36-Utp21_2nd"/>
    <property type="match status" value="1"/>
</dbReference>
<feature type="repeat" description="WD" evidence="3">
    <location>
        <begin position="833"/>
        <end position="867"/>
    </location>
</feature>
<dbReference type="OrthoDB" id="2343029at2759"/>
<feature type="domain" description="Arm-like repeat" evidence="5">
    <location>
        <begin position="152"/>
        <end position="254"/>
    </location>
</feature>
<dbReference type="PROSITE" id="PS00678">
    <property type="entry name" value="WD_REPEATS_1"/>
    <property type="match status" value="9"/>
</dbReference>
<dbReference type="InterPro" id="IPR001646">
    <property type="entry name" value="5peptide_repeat"/>
</dbReference>
<name>A0A9P6MJ48_9FUNG</name>
<feature type="repeat" description="WD" evidence="3">
    <location>
        <begin position="707"/>
        <end position="748"/>
    </location>
</feature>
<dbReference type="InterPro" id="IPR001680">
    <property type="entry name" value="WD40_rpt"/>
</dbReference>
<dbReference type="Pfam" id="PF00805">
    <property type="entry name" value="Pentapeptide"/>
    <property type="match status" value="1"/>
</dbReference>
<feature type="repeat" description="WD" evidence="3">
    <location>
        <begin position="917"/>
        <end position="950"/>
    </location>
</feature>
<sequence length="1209" mass="133727">MVSTPIFAESIPPTPAIEPKLPDLDEHFSNTPQLTCCLSLLQVSHSSDDILEPTVRNWLKVIEKDTDQENWLKVVAKDVIRAFKRDELMDAKSVGKVVYLAPVLDKDTFRDLLKEFYPNAGPGFIDEDGLIKITEFLSTRLRGTHQQSSHSIVYIEVKDLDRVNLHEPLSSYLNELKGSSDPYLLYQIAHVYQTLPCCPDNETLRQAALRYTVKVKGLDLNKFIEGLGDIQQGLAGVLGIAELVKTAYGGSTSLAESDQGFLVGNPFLMAISLQVLPRMDPRQHLSTTHITRVALYDHFVEQWLERGRKRLGEKESSPQARVAFRNLSDEGFTQNGIEFLKKLAIAIYKEQGGHSLIEYTRLKDEGSWKVSFFSREDKQLLIEACPLTRTSNQHRFIHRSLLEYGLARATFDPHDWRDGVTSESSSRRQGRVSSALSVEVHGHAVELGDTVEQEPDFNSPLAWKSLVNEPSLLRFLEERVQQEPIFKQQLLTYIERSKNDKKWRTAAANAITILIRAGVQFIGSDLQGIQIPGADLSYGVFDSAQLQDADLREVNLRGVWMRCTDLRRSQMTGVQFGELPFLAEEDTVSTCAYSPNGKFIAVGLANGDIHEYATSTWERIRTLSGHLDKVRSVAYSPQGNQIASCSKDGTVRVWALETGTCLNTLIGHSSWVQSVVYSPQGSMMASASDDRSILLWDAVTGDCHRALVGHAFGVLDVEFSPEGNRIISGSTDFTVRLWDVDTGECINILRGHTNKVWSVAYSPNGDLVASSSEDKTIRLWDVETGVCLHIMSGHSSDVYSVAYSPKGDQVASGSQNGTIRIWDVQTGICQQALTGHNEGVLTVAYSPNGDQIASGSFDKTLRLWDVSVRTSGWKSSGHSAGVRSIKCSPNGEQIVSCSVDSTIRLWDTETGASRKTLRGHSGAVFSVAYSPQGGMIASASEDETIRLWDVGSGVCRLVITGHTDWVRSVVFSPQGDQLASGSVDGTVVLWETETGAHQRTFVGHSDDILCVAYSPNGDQITSSSKDHTIRIWDVATGDCCRTLEGHSNWVWSVVYSPQGDQIASTGNDKSVRLWNVETGICSYTLLGHSDEDCVYSIAWSTTEDANYLVKGYRDGSVFMWKVVEEEEDPFRVRLRWSSTSGPLTVTGASVQDVCGLSQLNKQLLQQREAVGEPVHLIRETSKKFKQSSNEMVPDSSSSVNSKTEQTNGF</sequence>
<evidence type="ECO:0000313" key="6">
    <source>
        <dbReference type="EMBL" id="KAG0003353.1"/>
    </source>
</evidence>
<evidence type="ECO:0000256" key="3">
    <source>
        <dbReference type="PROSITE-ProRule" id="PRU00221"/>
    </source>
</evidence>
<keyword evidence="7" id="KW-1185">Reference proteome</keyword>
<feature type="repeat" description="WD" evidence="3">
    <location>
        <begin position="1001"/>
        <end position="1042"/>
    </location>
</feature>
<dbReference type="SUPFAM" id="SSF50978">
    <property type="entry name" value="WD40 repeat-like"/>
    <property type="match status" value="2"/>
</dbReference>
<protein>
    <recommendedName>
        <fullName evidence="5">Arm-like repeat domain-containing protein</fullName>
    </recommendedName>
</protein>
<dbReference type="Pfam" id="PF25173">
    <property type="entry name" value="Beta-prop_WDR3_1st"/>
    <property type="match status" value="1"/>
</dbReference>